<proteinExistence type="inferred from homology"/>
<dbReference type="PANTHER" id="PTHR42751:SF1">
    <property type="entry name" value="CATION_PROTON ANTIPORTER YBAL-RELATED"/>
    <property type="match status" value="1"/>
</dbReference>
<protein>
    <submittedName>
        <fullName evidence="4">Putative Glutathione-regulated potassium-efflux system protein KefB</fullName>
    </submittedName>
</protein>
<comment type="similarity">
    <text evidence="1">Belongs to the monovalent cation:proton antiporter 2 (CPA2) transporter (TC 2.A.37) family.</text>
</comment>
<accession>A0A3B0SIV3</accession>
<dbReference type="GO" id="GO:0006813">
    <property type="term" value="P:potassium ion transport"/>
    <property type="evidence" value="ECO:0007669"/>
    <property type="project" value="InterPro"/>
</dbReference>
<evidence type="ECO:0000256" key="2">
    <source>
        <dbReference type="ARBA" id="ARBA00022448"/>
    </source>
</evidence>
<dbReference type="InterPro" id="IPR036291">
    <property type="entry name" value="NAD(P)-bd_dom_sf"/>
</dbReference>
<evidence type="ECO:0000259" key="3">
    <source>
        <dbReference type="Pfam" id="PF02254"/>
    </source>
</evidence>
<evidence type="ECO:0000256" key="1">
    <source>
        <dbReference type="ARBA" id="ARBA00005551"/>
    </source>
</evidence>
<dbReference type="EMBL" id="UOEJ01000218">
    <property type="protein sequence ID" value="VAW05725.1"/>
    <property type="molecule type" value="Genomic_DNA"/>
</dbReference>
<dbReference type="InterPro" id="IPR003148">
    <property type="entry name" value="RCK_N"/>
</dbReference>
<feature type="non-terminal residue" evidence="4">
    <location>
        <position position="1"/>
    </location>
</feature>
<organism evidence="4">
    <name type="scientific">hydrothermal vent metagenome</name>
    <dbReference type="NCBI Taxonomy" id="652676"/>
    <lineage>
        <taxon>unclassified sequences</taxon>
        <taxon>metagenomes</taxon>
        <taxon>ecological metagenomes</taxon>
    </lineage>
</organism>
<dbReference type="AlphaFoldDB" id="A0A3B0SIV3"/>
<gene>
    <name evidence="4" type="ORF">MNBD_ALPHA01-2038</name>
</gene>
<feature type="domain" description="RCK N-terminal" evidence="3">
    <location>
        <begin position="21"/>
        <end position="136"/>
    </location>
</feature>
<keyword evidence="2" id="KW-0813">Transport</keyword>
<dbReference type="PANTHER" id="PTHR42751">
    <property type="entry name" value="SODIUM/HYDROGEN EXCHANGER FAMILY/TRKA DOMAIN PROTEIN"/>
    <property type="match status" value="1"/>
</dbReference>
<dbReference type="SUPFAM" id="SSF51735">
    <property type="entry name" value="NAD(P)-binding Rossmann-fold domains"/>
    <property type="match status" value="1"/>
</dbReference>
<dbReference type="Pfam" id="PF02254">
    <property type="entry name" value="TrkA_N"/>
    <property type="match status" value="1"/>
</dbReference>
<dbReference type="Gene3D" id="3.40.50.720">
    <property type="entry name" value="NAD(P)-binding Rossmann-like Domain"/>
    <property type="match status" value="1"/>
</dbReference>
<sequence length="161" mass="18010">KFESSKRLAEDIFCKPIGAAILVIGMGRVGTGAYDTLRDRLKKNVVGIETDQERVEGHREAGRNVIIADAEDPDFWEHIDLKPIELVMLSIPNYLDILEVVTRLKQAGYTGKTAGTIRYEDERELLTGAGIDVVYNFYQKVGVGFADQTIDRLEGEQEKPP</sequence>
<reference evidence="4" key="1">
    <citation type="submission" date="2018-06" db="EMBL/GenBank/DDBJ databases">
        <authorList>
            <person name="Zhirakovskaya E."/>
        </authorList>
    </citation>
    <scope>NUCLEOTIDE SEQUENCE</scope>
</reference>
<name>A0A3B0SIV3_9ZZZZ</name>
<evidence type="ECO:0000313" key="4">
    <source>
        <dbReference type="EMBL" id="VAW05725.1"/>
    </source>
</evidence>